<protein>
    <submittedName>
        <fullName evidence="1">Uncharacterized protein</fullName>
    </submittedName>
</protein>
<evidence type="ECO:0000313" key="1">
    <source>
        <dbReference type="EMBL" id="DAD93581.1"/>
    </source>
</evidence>
<accession>A0A8S5NFH0</accession>
<dbReference type="EMBL" id="BK015162">
    <property type="protein sequence ID" value="DAD93581.1"/>
    <property type="molecule type" value="Genomic_DNA"/>
</dbReference>
<proteinExistence type="predicted"/>
<sequence>MFTSIFSPPFSSEILYTTYCFLSRCMIQYIEKVGD</sequence>
<organism evidence="1">
    <name type="scientific">Podoviridae sp. ct2nF21</name>
    <dbReference type="NCBI Taxonomy" id="2826537"/>
    <lineage>
        <taxon>Viruses</taxon>
        <taxon>Duplodnaviria</taxon>
        <taxon>Heunggongvirae</taxon>
        <taxon>Uroviricota</taxon>
        <taxon>Caudoviricetes</taxon>
    </lineage>
</organism>
<name>A0A8S5NFH0_9CAUD</name>
<reference evidence="1" key="1">
    <citation type="journal article" date="2021" name="Proc. Natl. Acad. Sci. U.S.A.">
        <title>A Catalog of Tens of Thousands of Viruses from Human Metagenomes Reveals Hidden Associations with Chronic Diseases.</title>
        <authorList>
            <person name="Tisza M.J."/>
            <person name="Buck C.B."/>
        </authorList>
    </citation>
    <scope>NUCLEOTIDE SEQUENCE</scope>
    <source>
        <strain evidence="1">Ct2nF21</strain>
    </source>
</reference>